<accession>A0AAE0F6M0</accession>
<gene>
    <name evidence="2" type="ORF">CYMTET_38382</name>
</gene>
<reference evidence="2 3" key="1">
    <citation type="journal article" date="2015" name="Genome Biol. Evol.">
        <title>Comparative Genomics of a Bacterivorous Green Alga Reveals Evolutionary Causalities and Consequences of Phago-Mixotrophic Mode of Nutrition.</title>
        <authorList>
            <person name="Burns J.A."/>
            <person name="Paasch A."/>
            <person name="Narechania A."/>
            <person name="Kim E."/>
        </authorList>
    </citation>
    <scope>NUCLEOTIDE SEQUENCE [LARGE SCALE GENOMIC DNA]</scope>
    <source>
        <strain evidence="2 3">PLY_AMNH</strain>
    </source>
</reference>
<keyword evidence="1" id="KW-0732">Signal</keyword>
<sequence length="71" mass="7752">GRAWGMPGACLERVWVVLGACLGRAWGMPAVHIAAKEALQVVTAGCSRCMWRSPQEEHYTQQGQWPASALE</sequence>
<keyword evidence="3" id="KW-1185">Reference proteome</keyword>
<name>A0AAE0F6M0_9CHLO</name>
<comment type="caution">
    <text evidence="2">The sequence shown here is derived from an EMBL/GenBank/DDBJ whole genome shotgun (WGS) entry which is preliminary data.</text>
</comment>
<dbReference type="EMBL" id="LGRX02025479">
    <property type="protein sequence ID" value="KAK3252310.1"/>
    <property type="molecule type" value="Genomic_DNA"/>
</dbReference>
<dbReference type="AlphaFoldDB" id="A0AAE0F6M0"/>
<dbReference type="Proteomes" id="UP001190700">
    <property type="component" value="Unassembled WGS sequence"/>
</dbReference>
<proteinExistence type="predicted"/>
<feature type="chain" id="PRO_5042074680" evidence="1">
    <location>
        <begin position="28"/>
        <end position="71"/>
    </location>
</feature>
<feature type="signal peptide" evidence="1">
    <location>
        <begin position="1"/>
        <end position="27"/>
    </location>
</feature>
<evidence type="ECO:0000313" key="3">
    <source>
        <dbReference type="Proteomes" id="UP001190700"/>
    </source>
</evidence>
<evidence type="ECO:0000256" key="1">
    <source>
        <dbReference type="SAM" id="SignalP"/>
    </source>
</evidence>
<evidence type="ECO:0000313" key="2">
    <source>
        <dbReference type="EMBL" id="KAK3252310.1"/>
    </source>
</evidence>
<organism evidence="2 3">
    <name type="scientific">Cymbomonas tetramitiformis</name>
    <dbReference type="NCBI Taxonomy" id="36881"/>
    <lineage>
        <taxon>Eukaryota</taxon>
        <taxon>Viridiplantae</taxon>
        <taxon>Chlorophyta</taxon>
        <taxon>Pyramimonadophyceae</taxon>
        <taxon>Pyramimonadales</taxon>
        <taxon>Pyramimonadaceae</taxon>
        <taxon>Cymbomonas</taxon>
    </lineage>
</organism>
<feature type="non-terminal residue" evidence="2">
    <location>
        <position position="1"/>
    </location>
</feature>
<protein>
    <submittedName>
        <fullName evidence="2">Uncharacterized protein</fullName>
    </submittedName>
</protein>